<accession>A0A835SZ10</accession>
<dbReference type="AlphaFoldDB" id="A0A835SZ10"/>
<keyword evidence="2" id="KW-0812">Transmembrane</keyword>
<sequence>MVRASIEPSLDHGQLLKDCYNSAEDDSEPSDFSWFLEDRPARLVLEQVWWSAKHPRQVAAGGRGNASTGGAAGGLPRRHSPLPLTLFTMASLDRLPLLEAQCRSYPGPLSVAVYLPLLVEAGGGGGGGGGSEPGSPGRPAGAAAAAGAERPELREAVQQLQALFSAMEAAPRACGLLLGLYSEATADPAMAALMPTNALRNAALLAAGGGGGGAPLVAMVDVDLSASAGLAAAVADPQRVPALLSRARRERAVLVLPAWEPDRGFSAQLGNQLADMALAGGKDVLRRLWLGGPGNATGGGAAQCGGSGGVPPGADAAAALAAGCPGLLVPFDVKHFVKGHRATDFARALEAGPGQDYPIQYENGYEPWFIAARELMLPYDERFRGWYGDKITQVRTMAAAGRPFWVAADAWLVHRPHPPAPARALFRREGGGNNATAKGVAALEQLVTPRLLRRTKFEAYVTHSKNMDYWQRRGLLLGGWEPTLSAATRRCWQQLPWWQKKQEEEGGA</sequence>
<name>A0A835SZ10_CHLIN</name>
<evidence type="ECO:0000256" key="2">
    <source>
        <dbReference type="ARBA" id="ARBA00022692"/>
    </source>
</evidence>
<dbReference type="GO" id="GO:0035269">
    <property type="term" value="P:protein O-linked glycosylation via mannose"/>
    <property type="evidence" value="ECO:0007669"/>
    <property type="project" value="TreeGrafter"/>
</dbReference>
<dbReference type="EMBL" id="JAEHOC010000034">
    <property type="protein sequence ID" value="KAG2428496.1"/>
    <property type="molecule type" value="Genomic_DNA"/>
</dbReference>
<evidence type="ECO:0000256" key="4">
    <source>
        <dbReference type="ARBA" id="ARBA00022989"/>
    </source>
</evidence>
<evidence type="ECO:0000256" key="3">
    <source>
        <dbReference type="ARBA" id="ARBA00022968"/>
    </source>
</evidence>
<evidence type="ECO:0000313" key="9">
    <source>
        <dbReference type="Proteomes" id="UP000650467"/>
    </source>
</evidence>
<dbReference type="Proteomes" id="UP000650467">
    <property type="component" value="Unassembled WGS sequence"/>
</dbReference>
<dbReference type="OrthoDB" id="411524at2759"/>
<comment type="subcellular location">
    <subcellularLocation>
        <location evidence="1">Membrane</location>
        <topology evidence="1">Single-pass type II membrane protein</topology>
    </subcellularLocation>
</comment>
<gene>
    <name evidence="8" type="ORF">HXX76_011613</name>
</gene>
<feature type="region of interest" description="Disordered" evidence="7">
    <location>
        <begin position="125"/>
        <end position="150"/>
    </location>
</feature>
<evidence type="ECO:0000256" key="5">
    <source>
        <dbReference type="ARBA" id="ARBA00023136"/>
    </source>
</evidence>
<keyword evidence="4" id="KW-1133">Transmembrane helix</keyword>
<protein>
    <submittedName>
        <fullName evidence="8">Uncharacterized protein</fullName>
    </submittedName>
</protein>
<keyword evidence="6" id="KW-0325">Glycoprotein</keyword>
<dbReference type="GO" id="GO:0015020">
    <property type="term" value="F:glucuronosyltransferase activity"/>
    <property type="evidence" value="ECO:0007669"/>
    <property type="project" value="TreeGrafter"/>
</dbReference>
<keyword evidence="9" id="KW-1185">Reference proteome</keyword>
<keyword evidence="3" id="KW-0735">Signal-anchor</keyword>
<evidence type="ECO:0000313" key="8">
    <source>
        <dbReference type="EMBL" id="KAG2428496.1"/>
    </source>
</evidence>
<evidence type="ECO:0000256" key="6">
    <source>
        <dbReference type="ARBA" id="ARBA00023180"/>
    </source>
</evidence>
<dbReference type="InterPro" id="IPR051292">
    <property type="entry name" value="Xyl/GlcA_transferase"/>
</dbReference>
<feature type="compositionally biased region" description="Low complexity" evidence="7">
    <location>
        <begin position="133"/>
        <end position="148"/>
    </location>
</feature>
<dbReference type="GO" id="GO:0016020">
    <property type="term" value="C:membrane"/>
    <property type="evidence" value="ECO:0007669"/>
    <property type="project" value="UniProtKB-SubCell"/>
</dbReference>
<organism evidence="8 9">
    <name type="scientific">Chlamydomonas incerta</name>
    <dbReference type="NCBI Taxonomy" id="51695"/>
    <lineage>
        <taxon>Eukaryota</taxon>
        <taxon>Viridiplantae</taxon>
        <taxon>Chlorophyta</taxon>
        <taxon>core chlorophytes</taxon>
        <taxon>Chlorophyceae</taxon>
        <taxon>CS clade</taxon>
        <taxon>Chlamydomonadales</taxon>
        <taxon>Chlamydomonadaceae</taxon>
        <taxon>Chlamydomonas</taxon>
    </lineage>
</organism>
<dbReference type="GO" id="GO:0042285">
    <property type="term" value="F:xylosyltransferase activity"/>
    <property type="evidence" value="ECO:0007669"/>
    <property type="project" value="TreeGrafter"/>
</dbReference>
<comment type="caution">
    <text evidence="8">The sequence shown here is derived from an EMBL/GenBank/DDBJ whole genome shotgun (WGS) entry which is preliminary data.</text>
</comment>
<dbReference type="PANTHER" id="PTHR12270:SF52">
    <property type="entry name" value="GLYCOSYLTRANSFERASE-LIKE PROTEIN GNT13-RELATED"/>
    <property type="match status" value="1"/>
</dbReference>
<reference evidence="8" key="1">
    <citation type="journal article" date="2020" name="bioRxiv">
        <title>Comparative genomics of Chlamydomonas.</title>
        <authorList>
            <person name="Craig R.J."/>
            <person name="Hasan A.R."/>
            <person name="Ness R.W."/>
            <person name="Keightley P.D."/>
        </authorList>
    </citation>
    <scope>NUCLEOTIDE SEQUENCE</scope>
    <source>
        <strain evidence="8">SAG 7.73</strain>
    </source>
</reference>
<proteinExistence type="predicted"/>
<dbReference type="Pfam" id="PF13896">
    <property type="entry name" value="Glyco_transf_49"/>
    <property type="match status" value="1"/>
</dbReference>
<evidence type="ECO:0000256" key="1">
    <source>
        <dbReference type="ARBA" id="ARBA00004606"/>
    </source>
</evidence>
<feature type="region of interest" description="Disordered" evidence="7">
    <location>
        <begin position="56"/>
        <end position="77"/>
    </location>
</feature>
<evidence type="ECO:0000256" key="7">
    <source>
        <dbReference type="SAM" id="MobiDB-lite"/>
    </source>
</evidence>
<dbReference type="PANTHER" id="PTHR12270">
    <property type="entry name" value="GLYCOSYLTRANSFERASE-RELATED"/>
    <property type="match status" value="1"/>
</dbReference>
<keyword evidence="5" id="KW-0472">Membrane</keyword>